<keyword evidence="4 8" id="KW-0317">Glutathione biosynthesis</keyword>
<dbReference type="RefSeq" id="WP_005438052.1">
    <property type="nucleotide sequence ID" value="NZ_BAOH01000071.1"/>
</dbReference>
<comment type="similarity">
    <text evidence="2 8">Belongs to the glutamate--cysteine ligase type 1 family. Type 1 subfamily.</text>
</comment>
<dbReference type="AlphaFoldDB" id="A0A0C1YX78"/>
<dbReference type="GO" id="GO:0046872">
    <property type="term" value="F:metal ion binding"/>
    <property type="evidence" value="ECO:0007669"/>
    <property type="project" value="TreeGrafter"/>
</dbReference>
<protein>
    <recommendedName>
        <fullName evidence="8">Glutamate--cysteine ligase</fullName>
        <ecNumber evidence="8">6.3.2.2</ecNumber>
    </recommendedName>
    <alternativeName>
        <fullName evidence="8">Gamma-ECS</fullName>
        <shortName evidence="8">GCS</shortName>
    </alternativeName>
    <alternativeName>
        <fullName evidence="8">Gamma-glutamylcysteine synthetase</fullName>
    </alternativeName>
</protein>
<evidence type="ECO:0000256" key="6">
    <source>
        <dbReference type="ARBA" id="ARBA00022840"/>
    </source>
</evidence>
<sequence length="522" mass="59076">MTDFAARLKQVASNPEVFKQFGRGVERETLRYRQDGHLATTPHPEGLGSAFTNKWITTDFSESLLEFITPVSHEIPELMGQLKDIHHFTQTKMGEEKMWPLSMPCYVGTEDDIQLAQYGSSNSAKMKTLYREGLKRRYGSLMQIISGVHFNFSFPESFWDALHGEQDEEARQETKSAAYFALIRNYYRFGWMIPYFFGASPALCGSFIQGRETDLPFEKIGGTLYLPKATSLRLSDLGYTNSAQSVLKIGFNSIDQYLEGLSDAIRRPSEEFAEIGVKVDGEYRQLNSNILQIENELYAPIRPKRVTKSGEKPSEALKRGGVEYIEVRSLDVNPFSAVGVSEEQVRFLDLFLTWAALSDSDPMDNCELECWRDNWNKVIVSGREKGLMLQIGCQGERLSLQDWAHRVFADLRLIAVEMDAAAGGNAYQAVCDKLESWIDEPELTISGQLLELTKEHGGLGKVGCALGMKFREENLAHSYEQYSADAMETEVATSVEKQKQAEQSDTLSFDDFLEDYFAYLKQ</sequence>
<evidence type="ECO:0000256" key="1">
    <source>
        <dbReference type="ARBA" id="ARBA00005006"/>
    </source>
</evidence>
<dbReference type="EMBL" id="JPRD01000086">
    <property type="protein sequence ID" value="KIF45136.1"/>
    <property type="molecule type" value="Genomic_DNA"/>
</dbReference>
<proteinExistence type="inferred from homology"/>
<comment type="catalytic activity">
    <reaction evidence="7 8 9">
        <text>L-cysteine + L-glutamate + ATP = gamma-L-glutamyl-L-cysteine + ADP + phosphate + H(+)</text>
        <dbReference type="Rhea" id="RHEA:13285"/>
        <dbReference type="ChEBI" id="CHEBI:15378"/>
        <dbReference type="ChEBI" id="CHEBI:29985"/>
        <dbReference type="ChEBI" id="CHEBI:30616"/>
        <dbReference type="ChEBI" id="CHEBI:35235"/>
        <dbReference type="ChEBI" id="CHEBI:43474"/>
        <dbReference type="ChEBI" id="CHEBI:58173"/>
        <dbReference type="ChEBI" id="CHEBI:456216"/>
        <dbReference type="EC" id="6.3.2.2"/>
    </reaction>
</comment>
<evidence type="ECO:0000256" key="5">
    <source>
        <dbReference type="ARBA" id="ARBA00022741"/>
    </source>
</evidence>
<dbReference type="PANTHER" id="PTHR38761:SF1">
    <property type="entry name" value="GLUTAMATE--CYSTEINE LIGASE"/>
    <property type="match status" value="1"/>
</dbReference>
<dbReference type="PATRIC" id="fig|1229493.5.peg.6043"/>
<evidence type="ECO:0000256" key="7">
    <source>
        <dbReference type="ARBA" id="ARBA00048819"/>
    </source>
</evidence>
<dbReference type="Proteomes" id="UP000031586">
    <property type="component" value="Unassembled WGS sequence"/>
</dbReference>
<accession>A0A0C1YX78</accession>
<evidence type="ECO:0000256" key="2">
    <source>
        <dbReference type="ARBA" id="ARBA00008772"/>
    </source>
</evidence>
<evidence type="ECO:0000256" key="4">
    <source>
        <dbReference type="ARBA" id="ARBA00022684"/>
    </source>
</evidence>
<dbReference type="Pfam" id="PF04262">
    <property type="entry name" value="Glu_cys_ligase"/>
    <property type="match status" value="1"/>
</dbReference>
<dbReference type="GO" id="GO:0005524">
    <property type="term" value="F:ATP binding"/>
    <property type="evidence" value="ECO:0007669"/>
    <property type="project" value="UniProtKB-KW"/>
</dbReference>
<dbReference type="UniPathway" id="UPA00142">
    <property type="reaction ID" value="UER00209"/>
</dbReference>
<reference evidence="11 12" key="1">
    <citation type="submission" date="2014-07" db="EMBL/GenBank/DDBJ databases">
        <title>Unique and conserved regions in Vibrio harveyi and related species in comparison with the shrimp pathogen Vibrio harveyi CAIM 1792.</title>
        <authorList>
            <person name="Espinoza-Valles I."/>
            <person name="Vora G."/>
            <person name="Leekitcharoenphon P."/>
            <person name="Ussery D."/>
            <person name="Hoj L."/>
            <person name="Gomez-Gil B."/>
        </authorList>
    </citation>
    <scope>NUCLEOTIDE SEQUENCE [LARGE SCALE GENOMIC DNA]</scope>
    <source>
        <strain evidence="12">CAIM 1854 / LMG 25443</strain>
    </source>
</reference>
<dbReference type="FunFam" id="3.30.590.20:FF:000001">
    <property type="entry name" value="Glutamate--cysteine ligase"/>
    <property type="match status" value="1"/>
</dbReference>
<dbReference type="Gene3D" id="3.30.590.20">
    <property type="match status" value="1"/>
</dbReference>
<dbReference type="NCBIfam" id="TIGR01434">
    <property type="entry name" value="glu_cys_ligase"/>
    <property type="match status" value="1"/>
</dbReference>
<dbReference type="GO" id="GO:0005829">
    <property type="term" value="C:cytosol"/>
    <property type="evidence" value="ECO:0007669"/>
    <property type="project" value="TreeGrafter"/>
</dbReference>
<dbReference type="PANTHER" id="PTHR38761">
    <property type="entry name" value="GLUTAMATE--CYSTEINE LIGASE"/>
    <property type="match status" value="1"/>
</dbReference>
<keyword evidence="5 8" id="KW-0547">Nucleotide-binding</keyword>
<dbReference type="GO" id="GO:0004357">
    <property type="term" value="F:glutamate-cysteine ligase activity"/>
    <property type="evidence" value="ECO:0007669"/>
    <property type="project" value="UniProtKB-UniRule"/>
</dbReference>
<dbReference type="InterPro" id="IPR006334">
    <property type="entry name" value="Glut_cys_ligase"/>
</dbReference>
<keyword evidence="3 8" id="KW-0436">Ligase</keyword>
<dbReference type="GeneID" id="47100372"/>
<dbReference type="EC" id="6.3.2.2" evidence="8"/>
<gene>
    <name evidence="8" type="primary">gshA</name>
    <name evidence="11" type="ORF">H735_29830</name>
</gene>
<comment type="pathway">
    <text evidence="1 8 9">Sulfur metabolism; glutathione biosynthesis; glutathione from L-cysteine and L-glutamate: step 1/2.</text>
</comment>
<dbReference type="GO" id="GO:0006750">
    <property type="term" value="P:glutathione biosynthetic process"/>
    <property type="evidence" value="ECO:0007669"/>
    <property type="project" value="UniProtKB-UniRule"/>
</dbReference>
<evidence type="ECO:0000313" key="12">
    <source>
        <dbReference type="Proteomes" id="UP000031586"/>
    </source>
</evidence>
<feature type="domain" description="Glutamate--cysteine ligase" evidence="10">
    <location>
        <begin position="13"/>
        <end position="378"/>
    </location>
</feature>
<evidence type="ECO:0000256" key="3">
    <source>
        <dbReference type="ARBA" id="ARBA00022598"/>
    </source>
</evidence>
<dbReference type="InterPro" id="IPR014746">
    <property type="entry name" value="Gln_synth/guanido_kin_cat_dom"/>
</dbReference>
<evidence type="ECO:0000259" key="10">
    <source>
        <dbReference type="Pfam" id="PF04262"/>
    </source>
</evidence>
<keyword evidence="6 8" id="KW-0067">ATP-binding</keyword>
<dbReference type="SUPFAM" id="SSF55931">
    <property type="entry name" value="Glutamine synthetase/guanido kinase"/>
    <property type="match status" value="1"/>
</dbReference>
<dbReference type="InterPro" id="IPR007370">
    <property type="entry name" value="Glu_cys_ligase"/>
</dbReference>
<evidence type="ECO:0000256" key="9">
    <source>
        <dbReference type="RuleBase" id="RU004391"/>
    </source>
</evidence>
<evidence type="ECO:0000313" key="11">
    <source>
        <dbReference type="EMBL" id="KIF45136.1"/>
    </source>
</evidence>
<dbReference type="HAMAP" id="MF_00578">
    <property type="entry name" value="Glu_cys_ligase"/>
    <property type="match status" value="1"/>
</dbReference>
<evidence type="ECO:0000256" key="8">
    <source>
        <dbReference type="HAMAP-Rule" id="MF_00578"/>
    </source>
</evidence>
<comment type="caution">
    <text evidence="11">The sequence shown here is derived from an EMBL/GenBank/DDBJ whole genome shotgun (WGS) entry which is preliminary data.</text>
</comment>
<name>A0A0C1YX78_9VIBR</name>
<organism evidence="11 12">
    <name type="scientific">Vibrio owensii CAIM 1854 = LMG 25443</name>
    <dbReference type="NCBI Taxonomy" id="1229493"/>
    <lineage>
        <taxon>Bacteria</taxon>
        <taxon>Pseudomonadati</taxon>
        <taxon>Pseudomonadota</taxon>
        <taxon>Gammaproteobacteria</taxon>
        <taxon>Vibrionales</taxon>
        <taxon>Vibrionaceae</taxon>
        <taxon>Vibrio</taxon>
    </lineage>
</organism>